<dbReference type="EMBL" id="JASWJB010000119">
    <property type="protein sequence ID" value="KAK2596148.1"/>
    <property type="molecule type" value="Genomic_DNA"/>
</dbReference>
<evidence type="ECO:0000313" key="4">
    <source>
        <dbReference type="EMBL" id="KAK2596148.1"/>
    </source>
</evidence>
<dbReference type="Pfam" id="PF17106">
    <property type="entry name" value="NACHT_sigma"/>
    <property type="match status" value="1"/>
</dbReference>
<feature type="domain" description="NACHT-NTPase and P-loop NTPases N-terminal" evidence="3">
    <location>
        <begin position="9"/>
        <end position="127"/>
    </location>
</feature>
<evidence type="ECO:0000256" key="1">
    <source>
        <dbReference type="SAM" id="MobiDB-lite"/>
    </source>
</evidence>
<accession>A0AAJ0CML2</accession>
<feature type="domain" description="NACHT-NTPase sigma" evidence="2">
    <location>
        <begin position="162"/>
        <end position="202"/>
    </location>
</feature>
<feature type="compositionally biased region" description="Polar residues" evidence="1">
    <location>
        <begin position="195"/>
        <end position="207"/>
    </location>
</feature>
<evidence type="ECO:0000259" key="3">
    <source>
        <dbReference type="Pfam" id="PF17107"/>
    </source>
</evidence>
<dbReference type="Pfam" id="PF17107">
    <property type="entry name" value="SesA"/>
    <property type="match status" value="1"/>
</dbReference>
<evidence type="ECO:0000313" key="5">
    <source>
        <dbReference type="Proteomes" id="UP001251528"/>
    </source>
</evidence>
<protein>
    <recommendedName>
        <fullName evidence="6">NACHT-NTPase and P-loop NTPases N-terminal domain-containing protein</fullName>
    </recommendedName>
</protein>
<proteinExistence type="predicted"/>
<feature type="compositionally biased region" description="Polar residues" evidence="1">
    <location>
        <begin position="171"/>
        <end position="183"/>
    </location>
</feature>
<sequence>MSISVTDLISKAIDNLGSGIRNYDAVRDDKSLLHTFHAAGRELHTITETLQTVRTHLNGRHLARNPQNHLGLLEACNAKAKLSTSIFRAVAKAPKAAKFSHYKAAVKDMGKGKTVEVLVMEMMEDLCACADNLAIQDQVKVLREAIKKLREMESSLPTEPRHTFTHHGSGDQYNTTGGIQNISRGDGNHFPGANFSGSVNFGPPTSH</sequence>
<evidence type="ECO:0008006" key="6">
    <source>
        <dbReference type="Google" id="ProtNLM"/>
    </source>
</evidence>
<keyword evidence="5" id="KW-1185">Reference proteome</keyword>
<reference evidence="4" key="1">
    <citation type="submission" date="2023-06" db="EMBL/GenBank/DDBJ databases">
        <title>Conoideocrella luteorostrata (Hypocreales: Clavicipitaceae), a potential biocontrol fungus for elongate hemlock scale in United States Christmas tree production areas.</title>
        <authorList>
            <person name="Barrett H."/>
            <person name="Lovett B."/>
            <person name="Macias A.M."/>
            <person name="Stajich J.E."/>
            <person name="Kasson M.T."/>
        </authorList>
    </citation>
    <scope>NUCLEOTIDE SEQUENCE</scope>
    <source>
        <strain evidence="4">ARSEF 14590</strain>
    </source>
</reference>
<feature type="region of interest" description="Disordered" evidence="1">
    <location>
        <begin position="153"/>
        <end position="207"/>
    </location>
</feature>
<comment type="caution">
    <text evidence="4">The sequence shown here is derived from an EMBL/GenBank/DDBJ whole genome shotgun (WGS) entry which is preliminary data.</text>
</comment>
<name>A0AAJ0CML2_9HYPO</name>
<dbReference type="InterPro" id="IPR031352">
    <property type="entry name" value="SesA"/>
</dbReference>
<dbReference type="Proteomes" id="UP001251528">
    <property type="component" value="Unassembled WGS sequence"/>
</dbReference>
<gene>
    <name evidence="4" type="ORF">QQS21_006425</name>
</gene>
<dbReference type="InterPro" id="IPR031353">
    <property type="entry name" value="NACHT_sigma"/>
</dbReference>
<dbReference type="AlphaFoldDB" id="A0AAJ0CML2"/>
<evidence type="ECO:0000259" key="2">
    <source>
        <dbReference type="Pfam" id="PF17106"/>
    </source>
</evidence>
<organism evidence="4 5">
    <name type="scientific">Conoideocrella luteorostrata</name>
    <dbReference type="NCBI Taxonomy" id="1105319"/>
    <lineage>
        <taxon>Eukaryota</taxon>
        <taxon>Fungi</taxon>
        <taxon>Dikarya</taxon>
        <taxon>Ascomycota</taxon>
        <taxon>Pezizomycotina</taxon>
        <taxon>Sordariomycetes</taxon>
        <taxon>Hypocreomycetidae</taxon>
        <taxon>Hypocreales</taxon>
        <taxon>Clavicipitaceae</taxon>
        <taxon>Conoideocrella</taxon>
    </lineage>
</organism>